<evidence type="ECO:0000313" key="2">
    <source>
        <dbReference type="Proteomes" id="UP000266118"/>
    </source>
</evidence>
<organism evidence="1 2">
    <name type="scientific">Arachidicoccus soli</name>
    <dbReference type="NCBI Taxonomy" id="2341117"/>
    <lineage>
        <taxon>Bacteria</taxon>
        <taxon>Pseudomonadati</taxon>
        <taxon>Bacteroidota</taxon>
        <taxon>Chitinophagia</taxon>
        <taxon>Chitinophagales</taxon>
        <taxon>Chitinophagaceae</taxon>
        <taxon>Arachidicoccus</taxon>
    </lineage>
</organism>
<dbReference type="RefSeq" id="WP_119990498.1">
    <property type="nucleotide sequence ID" value="NZ_CP032489.1"/>
</dbReference>
<sequence length="167" mass="19068">MLLKDTATGNKLEAVVEPVTSKDFKIIKKDNARFDKFDWNRYERQEVYKLRLKNDETILGLTCLTEHTDEATNAIEIELLEVSTENIGEKKKLDNIGGCLIAFACREAFKRGHDGCVFLTPKTSLIAHYSAKYGFHHIALKTTQRPEGLMVLYGNGSRKLIKKYLEQ</sequence>
<evidence type="ECO:0008006" key="3">
    <source>
        <dbReference type="Google" id="ProtNLM"/>
    </source>
</evidence>
<protein>
    <recommendedName>
        <fullName evidence="3">GNAT family N-acetyltransferase</fullName>
    </recommendedName>
</protein>
<accession>A0A386HUG8</accession>
<dbReference type="AlphaFoldDB" id="A0A386HUG8"/>
<dbReference type="EMBL" id="CP032489">
    <property type="protein sequence ID" value="AYD49100.1"/>
    <property type="molecule type" value="Genomic_DNA"/>
</dbReference>
<dbReference type="KEGG" id="ark:D6B99_16625"/>
<keyword evidence="2" id="KW-1185">Reference proteome</keyword>
<dbReference type="Proteomes" id="UP000266118">
    <property type="component" value="Chromosome"/>
</dbReference>
<reference evidence="1 2" key="1">
    <citation type="submission" date="2018-09" db="EMBL/GenBank/DDBJ databases">
        <title>Arachidicoccus sp. nov., a bacterium isolated from soil.</title>
        <authorList>
            <person name="Weon H.-Y."/>
            <person name="Kwon S.-W."/>
            <person name="Lee S.A."/>
        </authorList>
    </citation>
    <scope>NUCLEOTIDE SEQUENCE [LARGE SCALE GENOMIC DNA]</scope>
    <source>
        <strain evidence="1 2">KIS59-12</strain>
    </source>
</reference>
<dbReference type="OrthoDB" id="956078at2"/>
<name>A0A386HUG8_9BACT</name>
<gene>
    <name evidence="1" type="ORF">D6B99_16625</name>
</gene>
<evidence type="ECO:0000313" key="1">
    <source>
        <dbReference type="EMBL" id="AYD49100.1"/>
    </source>
</evidence>
<proteinExistence type="predicted"/>